<protein>
    <submittedName>
        <fullName evidence="1">Uncharacterized protein</fullName>
    </submittedName>
</protein>
<proteinExistence type="predicted"/>
<organism evidence="1 2">
    <name type="scientific">Trema orientale</name>
    <name type="common">Charcoal tree</name>
    <name type="synonym">Celtis orientalis</name>
    <dbReference type="NCBI Taxonomy" id="63057"/>
    <lineage>
        <taxon>Eukaryota</taxon>
        <taxon>Viridiplantae</taxon>
        <taxon>Streptophyta</taxon>
        <taxon>Embryophyta</taxon>
        <taxon>Tracheophyta</taxon>
        <taxon>Spermatophyta</taxon>
        <taxon>Magnoliopsida</taxon>
        <taxon>eudicotyledons</taxon>
        <taxon>Gunneridae</taxon>
        <taxon>Pentapetalae</taxon>
        <taxon>rosids</taxon>
        <taxon>fabids</taxon>
        <taxon>Rosales</taxon>
        <taxon>Cannabaceae</taxon>
        <taxon>Trema</taxon>
    </lineage>
</organism>
<dbReference type="AlphaFoldDB" id="A0A2P5G0W5"/>
<feature type="non-terminal residue" evidence="1">
    <location>
        <position position="52"/>
    </location>
</feature>
<sequence length="52" mass="5935">MKETIERSLWFDDADDFESHCNSDNIHDLFDSSVGRCGYKDLGCISRSGCCR</sequence>
<reference evidence="2" key="1">
    <citation type="submission" date="2016-06" db="EMBL/GenBank/DDBJ databases">
        <title>Parallel loss of symbiosis genes in relatives of nitrogen-fixing non-legume Parasponia.</title>
        <authorList>
            <person name="Van Velzen R."/>
            <person name="Holmer R."/>
            <person name="Bu F."/>
            <person name="Rutten L."/>
            <person name="Van Zeijl A."/>
            <person name="Liu W."/>
            <person name="Santuari L."/>
            <person name="Cao Q."/>
            <person name="Sharma T."/>
            <person name="Shen D."/>
            <person name="Roswanjaya Y."/>
            <person name="Wardhani T."/>
            <person name="Kalhor M.S."/>
            <person name="Jansen J."/>
            <person name="Van den Hoogen J."/>
            <person name="Gungor B."/>
            <person name="Hartog M."/>
            <person name="Hontelez J."/>
            <person name="Verver J."/>
            <person name="Yang W.-C."/>
            <person name="Schijlen E."/>
            <person name="Repin R."/>
            <person name="Schilthuizen M."/>
            <person name="Schranz E."/>
            <person name="Heidstra R."/>
            <person name="Miyata K."/>
            <person name="Fedorova E."/>
            <person name="Kohlen W."/>
            <person name="Bisseling T."/>
            <person name="Smit S."/>
            <person name="Geurts R."/>
        </authorList>
    </citation>
    <scope>NUCLEOTIDE SEQUENCE [LARGE SCALE GENOMIC DNA]</scope>
    <source>
        <strain evidence="2">cv. RG33-2</strain>
    </source>
</reference>
<evidence type="ECO:0000313" key="1">
    <source>
        <dbReference type="EMBL" id="POO03676.1"/>
    </source>
</evidence>
<evidence type="ECO:0000313" key="2">
    <source>
        <dbReference type="Proteomes" id="UP000237000"/>
    </source>
</evidence>
<keyword evidence="2" id="KW-1185">Reference proteome</keyword>
<accession>A0A2P5G0W5</accession>
<dbReference type="EMBL" id="JXTC01000002">
    <property type="protein sequence ID" value="POO03676.1"/>
    <property type="molecule type" value="Genomic_DNA"/>
</dbReference>
<dbReference type="Proteomes" id="UP000237000">
    <property type="component" value="Unassembled WGS sequence"/>
</dbReference>
<comment type="caution">
    <text evidence="1">The sequence shown here is derived from an EMBL/GenBank/DDBJ whole genome shotgun (WGS) entry which is preliminary data.</text>
</comment>
<name>A0A2P5G0W5_TREOI</name>
<dbReference type="InParanoid" id="A0A2P5G0W5"/>
<gene>
    <name evidence="1" type="ORF">TorRG33x02_008810</name>
</gene>